<feature type="region of interest" description="Disordered" evidence="2">
    <location>
        <begin position="304"/>
        <end position="325"/>
    </location>
</feature>
<dbReference type="eggNOG" id="ENOG502SU6R">
    <property type="taxonomic scope" value="Eukaryota"/>
</dbReference>
<feature type="coiled-coil region" evidence="1">
    <location>
        <begin position="105"/>
        <end position="150"/>
    </location>
</feature>
<organism evidence="3 4">
    <name type="scientific">Fomitopsis schrenkii</name>
    <name type="common">Brown rot fungus</name>
    <dbReference type="NCBI Taxonomy" id="2126942"/>
    <lineage>
        <taxon>Eukaryota</taxon>
        <taxon>Fungi</taxon>
        <taxon>Dikarya</taxon>
        <taxon>Basidiomycota</taxon>
        <taxon>Agaricomycotina</taxon>
        <taxon>Agaricomycetes</taxon>
        <taxon>Polyporales</taxon>
        <taxon>Fomitopsis</taxon>
    </lineage>
</organism>
<gene>
    <name evidence="3" type="ORF">FOMPIDRAFT_101378</name>
</gene>
<dbReference type="OrthoDB" id="6474464at2759"/>
<feature type="compositionally biased region" description="Low complexity" evidence="2">
    <location>
        <begin position="27"/>
        <end position="36"/>
    </location>
</feature>
<keyword evidence="4" id="KW-1185">Reference proteome</keyword>
<evidence type="ECO:0000313" key="4">
    <source>
        <dbReference type="Proteomes" id="UP000015241"/>
    </source>
</evidence>
<name>S8EW82_FOMSC</name>
<dbReference type="EMBL" id="KE504252">
    <property type="protein sequence ID" value="EPS93895.1"/>
    <property type="molecule type" value="Genomic_DNA"/>
</dbReference>
<proteinExistence type="predicted"/>
<evidence type="ECO:0000313" key="3">
    <source>
        <dbReference type="EMBL" id="EPS93895.1"/>
    </source>
</evidence>
<reference evidence="3 4" key="1">
    <citation type="journal article" date="2012" name="Science">
        <title>The Paleozoic origin of enzymatic lignin decomposition reconstructed from 31 fungal genomes.</title>
        <authorList>
            <person name="Floudas D."/>
            <person name="Binder M."/>
            <person name="Riley R."/>
            <person name="Barry K."/>
            <person name="Blanchette R.A."/>
            <person name="Henrissat B."/>
            <person name="Martinez A.T."/>
            <person name="Otillar R."/>
            <person name="Spatafora J.W."/>
            <person name="Yadav J.S."/>
            <person name="Aerts A."/>
            <person name="Benoit I."/>
            <person name="Boyd A."/>
            <person name="Carlson A."/>
            <person name="Copeland A."/>
            <person name="Coutinho P.M."/>
            <person name="de Vries R.P."/>
            <person name="Ferreira P."/>
            <person name="Findley K."/>
            <person name="Foster B."/>
            <person name="Gaskell J."/>
            <person name="Glotzer D."/>
            <person name="Gorecki P."/>
            <person name="Heitman J."/>
            <person name="Hesse C."/>
            <person name="Hori C."/>
            <person name="Igarashi K."/>
            <person name="Jurgens J.A."/>
            <person name="Kallen N."/>
            <person name="Kersten P."/>
            <person name="Kohler A."/>
            <person name="Kuees U."/>
            <person name="Kumar T.K.A."/>
            <person name="Kuo A."/>
            <person name="LaButti K."/>
            <person name="Larrondo L.F."/>
            <person name="Lindquist E."/>
            <person name="Ling A."/>
            <person name="Lombard V."/>
            <person name="Lucas S."/>
            <person name="Lundell T."/>
            <person name="Martin R."/>
            <person name="McLaughlin D.J."/>
            <person name="Morgenstern I."/>
            <person name="Morin E."/>
            <person name="Murat C."/>
            <person name="Nagy L.G."/>
            <person name="Nolan M."/>
            <person name="Ohm R.A."/>
            <person name="Patyshakuliyeva A."/>
            <person name="Rokas A."/>
            <person name="Ruiz-Duenas F.J."/>
            <person name="Sabat G."/>
            <person name="Salamov A."/>
            <person name="Samejima M."/>
            <person name="Schmutz J."/>
            <person name="Slot J.C."/>
            <person name="St John F."/>
            <person name="Stenlid J."/>
            <person name="Sun H."/>
            <person name="Sun S."/>
            <person name="Syed K."/>
            <person name="Tsang A."/>
            <person name="Wiebenga A."/>
            <person name="Young D."/>
            <person name="Pisabarro A."/>
            <person name="Eastwood D.C."/>
            <person name="Martin F."/>
            <person name="Cullen D."/>
            <person name="Grigoriev I.V."/>
            <person name="Hibbett D.S."/>
        </authorList>
    </citation>
    <scope>NUCLEOTIDE SEQUENCE</scope>
    <source>
        <strain evidence="4">FP-58527</strain>
    </source>
</reference>
<dbReference type="AlphaFoldDB" id="S8EW82"/>
<dbReference type="HOGENOM" id="CLU_855387_0_0_1"/>
<accession>S8EW82</accession>
<keyword evidence="1" id="KW-0175">Coiled coil</keyword>
<sequence length="325" mass="35252">MSPKNRDANRSGSGQNGKNAQGPGKQPAPSLALAASPSSANGLVVTLTAVASDARTPTLSSSEQQAVDDLFSTMKQTLTTLGNTFDALGKQTVTVASISPRVAAARELQRTGEQLRERQRRQEARVEELKKALSTNVKDQQELLNKKADELVAEFVGKEVPSRVEKELTALISIDIKQQLTDYKRRILEVKVNLHNSEARRKNALLLGLSPGTEPLTPLLPPLAADKMKLPEHPALFPKTVGSLFQLNTVQLSALLKEYRIEECTEVEAASPLSPSVATREENLNRLMSFIGVGLFIPPLSATTENSPSGLKSPVVTRRHAWPSL</sequence>
<protein>
    <submittedName>
        <fullName evidence="3">Uncharacterized protein</fullName>
    </submittedName>
</protein>
<feature type="region of interest" description="Disordered" evidence="2">
    <location>
        <begin position="1"/>
        <end position="36"/>
    </location>
</feature>
<evidence type="ECO:0000256" key="1">
    <source>
        <dbReference type="SAM" id="Coils"/>
    </source>
</evidence>
<dbReference type="InParanoid" id="S8EW82"/>
<evidence type="ECO:0000256" key="2">
    <source>
        <dbReference type="SAM" id="MobiDB-lite"/>
    </source>
</evidence>
<feature type="compositionally biased region" description="Polar residues" evidence="2">
    <location>
        <begin position="10"/>
        <end position="19"/>
    </location>
</feature>
<dbReference type="Proteomes" id="UP000015241">
    <property type="component" value="Unassembled WGS sequence"/>
</dbReference>